<dbReference type="Pfam" id="PF01330">
    <property type="entry name" value="RuvA_N"/>
    <property type="match status" value="1"/>
</dbReference>
<keyword evidence="3 6" id="KW-0238">DNA-binding</keyword>
<accession>A0A6G7XCF6</accession>
<evidence type="ECO:0000256" key="5">
    <source>
        <dbReference type="ARBA" id="ARBA00023204"/>
    </source>
</evidence>
<comment type="caution">
    <text evidence="6">Lacks conserved residue(s) required for the propagation of feature annotation.</text>
</comment>
<gene>
    <name evidence="6" type="primary">ruvA</name>
    <name evidence="9" type="ORF">G7068_01875</name>
</gene>
<dbReference type="InterPro" id="IPR036267">
    <property type="entry name" value="RuvA_C_sf"/>
</dbReference>
<dbReference type="RefSeq" id="WP_166288053.1">
    <property type="nucleotide sequence ID" value="NZ_CP049863.1"/>
</dbReference>
<dbReference type="Proteomes" id="UP000502677">
    <property type="component" value="Chromosome"/>
</dbReference>
<evidence type="ECO:0000313" key="10">
    <source>
        <dbReference type="Proteomes" id="UP000502677"/>
    </source>
</evidence>
<keyword evidence="4 6" id="KW-0233">DNA recombination</keyword>
<feature type="domain" description="Holliday junction DNA helicase RuvA C-terminal" evidence="8">
    <location>
        <begin position="157"/>
        <end position="199"/>
    </location>
</feature>
<evidence type="ECO:0000256" key="4">
    <source>
        <dbReference type="ARBA" id="ARBA00023172"/>
    </source>
</evidence>
<comment type="subcellular location">
    <subcellularLocation>
        <location evidence="6">Cytoplasm</location>
    </subcellularLocation>
</comment>
<dbReference type="Pfam" id="PF07499">
    <property type="entry name" value="RuvA_C"/>
    <property type="match status" value="1"/>
</dbReference>
<dbReference type="GO" id="GO:0005524">
    <property type="term" value="F:ATP binding"/>
    <property type="evidence" value="ECO:0007669"/>
    <property type="project" value="InterPro"/>
</dbReference>
<dbReference type="SUPFAM" id="SSF50249">
    <property type="entry name" value="Nucleic acid-binding proteins"/>
    <property type="match status" value="1"/>
</dbReference>
<dbReference type="Gene3D" id="1.10.8.10">
    <property type="entry name" value="DNA helicase RuvA subunit, C-terminal domain"/>
    <property type="match status" value="1"/>
</dbReference>
<dbReference type="KEGG" id="lvi:G7068_01875"/>
<dbReference type="GO" id="GO:0009378">
    <property type="term" value="F:four-way junction helicase activity"/>
    <property type="evidence" value="ECO:0007669"/>
    <property type="project" value="InterPro"/>
</dbReference>
<keyword evidence="5 6" id="KW-0234">DNA repair</keyword>
<dbReference type="InterPro" id="IPR012340">
    <property type="entry name" value="NA-bd_OB-fold"/>
</dbReference>
<dbReference type="SUPFAM" id="SSF46929">
    <property type="entry name" value="DNA helicase RuvA subunit, C-terminal domain"/>
    <property type="match status" value="1"/>
</dbReference>
<comment type="subunit">
    <text evidence="6">Homotetramer. Forms an RuvA(8)-RuvB(12)-Holliday junction (HJ) complex. HJ DNA is sandwiched between 2 RuvA tetramers; dsDNA enters through RuvA and exits via RuvB. An RuvB hexamer assembles on each DNA strand where it exits the tetramer. Each RuvB hexamer is contacted by two RuvA subunits (via domain III) on 2 adjacent RuvB subunits; this complex drives branch migration. In the full resolvosome a probable DNA-RuvA(4)-RuvB(12)-RuvC(2) complex forms which resolves the HJ.</text>
</comment>
<feature type="region of interest" description="Domain III" evidence="6">
    <location>
        <begin position="155"/>
        <end position="209"/>
    </location>
</feature>
<comment type="function">
    <text evidence="6">The RuvA-RuvB-RuvC complex processes Holliday junction (HJ) DNA during genetic recombination and DNA repair, while the RuvA-RuvB complex plays an important role in the rescue of blocked DNA replication forks via replication fork reversal (RFR). RuvA specifically binds to HJ cruciform DNA, conferring on it an open structure. The RuvB hexamer acts as an ATP-dependent pump, pulling dsDNA into and through the RuvAB complex. HJ branch migration allows RuvC to scan DNA until it finds its consensus sequence, where it cleaves and resolves the cruciform DNA.</text>
</comment>
<dbReference type="InterPro" id="IPR000085">
    <property type="entry name" value="RuvA"/>
</dbReference>
<evidence type="ECO:0000256" key="3">
    <source>
        <dbReference type="ARBA" id="ARBA00023125"/>
    </source>
</evidence>
<keyword evidence="1 6" id="KW-0963">Cytoplasm</keyword>
<keyword evidence="2 6" id="KW-0227">DNA damage</keyword>
<evidence type="ECO:0000256" key="1">
    <source>
        <dbReference type="ARBA" id="ARBA00022490"/>
    </source>
</evidence>
<comment type="similarity">
    <text evidence="6">Belongs to the RuvA family.</text>
</comment>
<sequence>MIASIHGEVLSAGAGWAVIGVGGIGLRVEVPSGRVAQAHVGETLFLHTWLVVREDALTLFGFSTEDELTVFGHLIAVSGVGPRSALGVLSSLTPAEIVRAVANEDAKPFQKVSGIGPKTAKLLTVSLAGKLKELSFADAGGAPTAVADPDLVASEAVRDGLVGLGWGESEAWQAVQDARAAGAPAESAALLRASLALLQSARPSGRSGR</sequence>
<dbReference type="GO" id="GO:0006310">
    <property type="term" value="P:DNA recombination"/>
    <property type="evidence" value="ECO:0007669"/>
    <property type="project" value="UniProtKB-UniRule"/>
</dbReference>
<dbReference type="Gene3D" id="1.10.150.20">
    <property type="entry name" value="5' to 3' exonuclease, C-terminal subdomain"/>
    <property type="match status" value="1"/>
</dbReference>
<dbReference type="InterPro" id="IPR011114">
    <property type="entry name" value="RuvA_C"/>
</dbReference>
<dbReference type="GO" id="GO:0000400">
    <property type="term" value="F:four-way junction DNA binding"/>
    <property type="evidence" value="ECO:0007669"/>
    <property type="project" value="UniProtKB-UniRule"/>
</dbReference>
<feature type="domain" description="DNA helicase Holliday junction RuvA type" evidence="7">
    <location>
        <begin position="1"/>
        <end position="61"/>
    </location>
</feature>
<keyword evidence="10" id="KW-1185">Reference proteome</keyword>
<dbReference type="Pfam" id="PF14520">
    <property type="entry name" value="HHH_5"/>
    <property type="match status" value="1"/>
</dbReference>
<name>A0A6G7XCF6_9MICO</name>
<dbReference type="InterPro" id="IPR010994">
    <property type="entry name" value="RuvA_2-like"/>
</dbReference>
<dbReference type="Gene3D" id="2.40.50.140">
    <property type="entry name" value="Nucleic acid-binding proteins"/>
    <property type="match status" value="1"/>
</dbReference>
<dbReference type="InterPro" id="IPR013849">
    <property type="entry name" value="DNA_helicase_Holl-junc_RuvA_I"/>
</dbReference>
<dbReference type="HAMAP" id="MF_00031">
    <property type="entry name" value="DNA_HJ_migration_RuvA"/>
    <property type="match status" value="1"/>
</dbReference>
<evidence type="ECO:0000313" key="9">
    <source>
        <dbReference type="EMBL" id="QIK62087.1"/>
    </source>
</evidence>
<comment type="domain">
    <text evidence="6">Has three domains with a flexible linker between the domains II and III and assumes an 'L' shape. Domain III is highly mobile and contacts RuvB.</text>
</comment>
<reference evidence="9 10" key="1">
    <citation type="submission" date="2020-03" db="EMBL/GenBank/DDBJ databases">
        <title>Leucobacter sp. nov., isolated from beetles.</title>
        <authorList>
            <person name="Hyun D.-W."/>
            <person name="Bae J.-W."/>
        </authorList>
    </citation>
    <scope>NUCLEOTIDE SEQUENCE [LARGE SCALE GENOMIC DNA]</scope>
    <source>
        <strain evidence="9 10">HDW9C</strain>
    </source>
</reference>
<evidence type="ECO:0000256" key="2">
    <source>
        <dbReference type="ARBA" id="ARBA00022763"/>
    </source>
</evidence>
<dbReference type="AlphaFoldDB" id="A0A6G7XCF6"/>
<protein>
    <recommendedName>
        <fullName evidence="6">Holliday junction branch migration complex subunit RuvA</fullName>
    </recommendedName>
</protein>
<dbReference type="GO" id="GO:0006281">
    <property type="term" value="P:DNA repair"/>
    <property type="evidence" value="ECO:0007669"/>
    <property type="project" value="UniProtKB-UniRule"/>
</dbReference>
<proteinExistence type="inferred from homology"/>
<organism evidence="9 10">
    <name type="scientific">Leucobacter viscericola</name>
    <dbReference type="NCBI Taxonomy" id="2714935"/>
    <lineage>
        <taxon>Bacteria</taxon>
        <taxon>Bacillati</taxon>
        <taxon>Actinomycetota</taxon>
        <taxon>Actinomycetes</taxon>
        <taxon>Micrococcales</taxon>
        <taxon>Microbacteriaceae</taxon>
        <taxon>Leucobacter</taxon>
    </lineage>
</organism>
<evidence type="ECO:0000259" key="8">
    <source>
        <dbReference type="Pfam" id="PF07499"/>
    </source>
</evidence>
<dbReference type="GO" id="GO:0009379">
    <property type="term" value="C:Holliday junction helicase complex"/>
    <property type="evidence" value="ECO:0007669"/>
    <property type="project" value="InterPro"/>
</dbReference>
<dbReference type="GO" id="GO:0005737">
    <property type="term" value="C:cytoplasm"/>
    <property type="evidence" value="ECO:0007669"/>
    <property type="project" value="UniProtKB-SubCell"/>
</dbReference>
<evidence type="ECO:0000256" key="6">
    <source>
        <dbReference type="HAMAP-Rule" id="MF_00031"/>
    </source>
</evidence>
<dbReference type="SUPFAM" id="SSF47781">
    <property type="entry name" value="RuvA domain 2-like"/>
    <property type="match status" value="1"/>
</dbReference>
<dbReference type="NCBIfam" id="TIGR00084">
    <property type="entry name" value="ruvA"/>
    <property type="match status" value="1"/>
</dbReference>
<dbReference type="EMBL" id="CP049863">
    <property type="protein sequence ID" value="QIK62087.1"/>
    <property type="molecule type" value="Genomic_DNA"/>
</dbReference>
<evidence type="ECO:0000259" key="7">
    <source>
        <dbReference type="Pfam" id="PF01330"/>
    </source>
</evidence>
<dbReference type="GO" id="GO:0048476">
    <property type="term" value="C:Holliday junction resolvase complex"/>
    <property type="evidence" value="ECO:0007669"/>
    <property type="project" value="UniProtKB-UniRule"/>
</dbReference>